<feature type="compositionally biased region" description="Polar residues" evidence="16">
    <location>
        <begin position="627"/>
        <end position="639"/>
    </location>
</feature>
<comment type="caution">
    <text evidence="19">The sequence shown here is derived from an EMBL/GenBank/DDBJ whole genome shotgun (WGS) entry which is preliminary data.</text>
</comment>
<feature type="compositionally biased region" description="Polar residues" evidence="16">
    <location>
        <begin position="204"/>
        <end position="223"/>
    </location>
</feature>
<evidence type="ECO:0000313" key="20">
    <source>
        <dbReference type="Proteomes" id="UP000585614"/>
    </source>
</evidence>
<dbReference type="EMBL" id="JACAGC010000006">
    <property type="protein sequence ID" value="KAF6361537.1"/>
    <property type="molecule type" value="Genomic_DNA"/>
</dbReference>
<gene>
    <name evidence="19" type="ORF">mRhiFer1_006246</name>
</gene>
<keyword evidence="11" id="KW-0539">Nucleus</keyword>
<organism evidence="19 20">
    <name type="scientific">Rhinolophus ferrumequinum</name>
    <name type="common">Greater horseshoe bat</name>
    <dbReference type="NCBI Taxonomy" id="59479"/>
    <lineage>
        <taxon>Eukaryota</taxon>
        <taxon>Metazoa</taxon>
        <taxon>Chordata</taxon>
        <taxon>Craniata</taxon>
        <taxon>Vertebrata</taxon>
        <taxon>Euteleostomi</taxon>
        <taxon>Mammalia</taxon>
        <taxon>Eutheria</taxon>
        <taxon>Laurasiatheria</taxon>
        <taxon>Chiroptera</taxon>
        <taxon>Yinpterochiroptera</taxon>
        <taxon>Rhinolophoidea</taxon>
        <taxon>Rhinolophidae</taxon>
        <taxon>Rhinolophinae</taxon>
        <taxon>Rhinolophus</taxon>
    </lineage>
</organism>
<evidence type="ECO:0000259" key="17">
    <source>
        <dbReference type="Pfam" id="PF00850"/>
    </source>
</evidence>
<sequence length="1077" mass="118252">MSSQSHPDGLSGRDQPVELLNPTRVNHMPGTVEVAPALPLQVAPPAVPMDLRLDHQFPLPVAEPALREQQLQQELLALKQKQQLQRQLLIAEFQRQHEQLSRQHEAQLHEHIKHQQELLAMKHQQELLEHQRKLERHRQEQELEKQHREQKLQQLKNKEKGKESAVASTEVKMKLQEFVLNKKKALAHRSLNHCISSDPRYWKTQHSSLDQSSPPQSGVSASYNHPVLGMYDAKDDFPLRKTASEPNLKLRSRLKQKVAERRSSPLLRRKDGPVVTALKKRPLDVADSACSSAPGSAPSSPNNSSGSISAENGIAPAMPSLPAEASLAHRLVTREGSMAPLPLYTSPSLPNITLGLPATGPSAGAAGQQEAERLALPSLQQRISLFPGSHLAPYLSTAPLERDGGPAHSPLLQHVVLLEQPPAQTPLVTGLGALPLHAQPLVGADRLSPSVHKLRQHRPLGRTQSAPLPQSAQALQQLVVQQQHQQFLEKHKQQFQQQQLHMGKMIPKPSEPARQPESHPEETEEELREHQALLEEPFLDRLSAQKEAHALAGVQVKQEPPESDGEEVEPLREAEPGQRQPTEQELLFRQQALLLEQQRIHQLRNYQASMEAAGIPVSFGGHRPLSRAQSSPASATFPMSVQEPPSKPRFTTGLVYDTLMLKHQCSCGNTNSHPEHAGRIQSIWSRLQETGLRGKCECIRGRKATLEELQTVHSEAHTLLYGTNPLNRQKLDSSLTSVFVRLPCGGVGVDSDTIWNEVHSSGAARLAVGCVVELVFKVATGELKNGFAVVRPPGHHAEESTPMGFCYFNSVAIAAKLLQQRLNVSKTLIVDWDVHHGNGTQQAFYSDPSILYISLHRYDDGNFFPGSGAPDEVGTGPGVGFNVNMAFTGGLDPPMGDAEYLAAFRMVVMPIANEFGPDVVLVSSGFDAVEGHPTPLGGYNLSAKCFGYLTKQLMGLAGGRIVLALEGGHDLTAICDASEACVSALLGDELDPLPEKVLQQRPNANAVRSVEKVIEIHSQYWRSLQRLSSTAAYSLVEAQKCENEEAETVTAMASLSVGVKPAEKRPDEEPMEEEPPL</sequence>
<dbReference type="PANTHER" id="PTHR45364:SF13">
    <property type="entry name" value="HISTONE DEACETYLASE"/>
    <property type="match status" value="1"/>
</dbReference>
<feature type="compositionally biased region" description="Basic and acidic residues" evidence="16">
    <location>
        <begin position="257"/>
        <end position="272"/>
    </location>
</feature>
<comment type="catalytic activity">
    <reaction evidence="12">
        <text>N(6)-acetyl-L-lysyl-[histone] + H2O = L-lysyl-[histone] + acetate</text>
        <dbReference type="Rhea" id="RHEA:58196"/>
        <dbReference type="Rhea" id="RHEA-COMP:9845"/>
        <dbReference type="Rhea" id="RHEA-COMP:11338"/>
        <dbReference type="ChEBI" id="CHEBI:15377"/>
        <dbReference type="ChEBI" id="CHEBI:29969"/>
        <dbReference type="ChEBI" id="CHEBI:30089"/>
        <dbReference type="ChEBI" id="CHEBI:61930"/>
        <dbReference type="EC" id="3.5.1.98"/>
    </reaction>
</comment>
<comment type="similarity">
    <text evidence="2 12">Belongs to the histone deacetylase family. HD type 2 subfamily.</text>
</comment>
<evidence type="ECO:0000256" key="11">
    <source>
        <dbReference type="ARBA" id="ARBA00023242"/>
    </source>
</evidence>
<dbReference type="GO" id="GO:0005634">
    <property type="term" value="C:nucleus"/>
    <property type="evidence" value="ECO:0007669"/>
    <property type="project" value="UniProtKB-SubCell"/>
</dbReference>
<evidence type="ECO:0000256" key="10">
    <source>
        <dbReference type="ARBA" id="ARBA00023163"/>
    </source>
</evidence>
<evidence type="ECO:0000256" key="16">
    <source>
        <dbReference type="SAM" id="MobiDB-lite"/>
    </source>
</evidence>
<keyword evidence="6 12" id="KW-0378">Hydrolase</keyword>
<proteinExistence type="inferred from homology"/>
<feature type="region of interest" description="Disordered" evidence="16">
    <location>
        <begin position="624"/>
        <end position="648"/>
    </location>
</feature>
<dbReference type="GO" id="GO:0000122">
    <property type="term" value="P:negative regulation of transcription by RNA polymerase II"/>
    <property type="evidence" value="ECO:0007669"/>
    <property type="project" value="InterPro"/>
</dbReference>
<dbReference type="CDD" id="cd10162">
    <property type="entry name" value="ClassIIa_HDAC4_Gln-rich-N"/>
    <property type="match status" value="1"/>
</dbReference>
<evidence type="ECO:0000256" key="7">
    <source>
        <dbReference type="ARBA" id="ARBA00022833"/>
    </source>
</evidence>
<accession>A0A7J7YHM8</accession>
<evidence type="ECO:0000256" key="4">
    <source>
        <dbReference type="ARBA" id="ARBA00022491"/>
    </source>
</evidence>
<keyword evidence="8 12" id="KW-0156">Chromatin regulator</keyword>
<comment type="function">
    <text evidence="12">Responsible for the deacetylation of lysine residues on the N-terminal part of the core histones (H2A, H2B, H3 and H4). Histone deacetylation gives a tag for epigenetic repression and plays an important role in transcriptional regulation, cell cycle progression and developmental events.</text>
</comment>
<feature type="region of interest" description="Disordered" evidence="16">
    <location>
        <begin position="552"/>
        <end position="582"/>
    </location>
</feature>
<evidence type="ECO:0000256" key="15">
    <source>
        <dbReference type="PIRSR" id="PIRSR037911-3"/>
    </source>
</evidence>
<dbReference type="EC" id="3.5.1.98" evidence="3 12"/>
<feature type="region of interest" description="Disordered" evidence="16">
    <location>
        <begin position="506"/>
        <end position="529"/>
    </location>
</feature>
<dbReference type="Gene3D" id="3.40.800.20">
    <property type="entry name" value="Histone deacetylase domain"/>
    <property type="match status" value="1"/>
</dbReference>
<evidence type="ECO:0000256" key="12">
    <source>
        <dbReference type="PIRNR" id="PIRNR037911"/>
    </source>
</evidence>
<feature type="region of interest" description="Disordered" evidence="16">
    <location>
        <begin position="1052"/>
        <end position="1077"/>
    </location>
</feature>
<feature type="compositionally biased region" description="Low complexity" evidence="16">
    <location>
        <begin position="288"/>
        <end position="310"/>
    </location>
</feature>
<dbReference type="FunFam" id="3.40.800.20:FF:000002">
    <property type="entry name" value="Histone deacetylase"/>
    <property type="match status" value="1"/>
</dbReference>
<evidence type="ECO:0000256" key="6">
    <source>
        <dbReference type="ARBA" id="ARBA00022801"/>
    </source>
</evidence>
<feature type="domain" description="Histone deacetylase" evidence="17">
    <location>
        <begin position="673"/>
        <end position="985"/>
    </location>
</feature>
<name>A0A7J7YHM8_RHIFE</name>
<feature type="site" description="Contributes to catalysis" evidence="15">
    <location>
        <position position="969"/>
    </location>
</feature>
<feature type="region of interest" description="Disordered" evidence="16">
    <location>
        <begin position="133"/>
        <end position="166"/>
    </location>
</feature>
<keyword evidence="7 14" id="KW-0862">Zinc</keyword>
<dbReference type="GO" id="GO:0046872">
    <property type="term" value="F:metal ion binding"/>
    <property type="evidence" value="ECO:0007669"/>
    <property type="project" value="UniProtKB-KW"/>
</dbReference>
<evidence type="ECO:0000256" key="3">
    <source>
        <dbReference type="ARBA" id="ARBA00012111"/>
    </source>
</evidence>
<dbReference type="InterPro" id="IPR037138">
    <property type="entry name" value="His_deacetylse_dom_sf"/>
</dbReference>
<evidence type="ECO:0000256" key="1">
    <source>
        <dbReference type="ARBA" id="ARBA00004123"/>
    </source>
</evidence>
<feature type="binding site" evidence="14">
    <location>
        <position position="667"/>
    </location>
    <ligand>
        <name>Zn(2+)</name>
        <dbReference type="ChEBI" id="CHEBI:29105"/>
    </ligand>
</feature>
<comment type="subcellular location">
    <subcellularLocation>
        <location evidence="1 12">Nucleus</location>
    </subcellularLocation>
</comment>
<feature type="active site" evidence="13">
    <location>
        <position position="796"/>
    </location>
</feature>
<feature type="binding site" evidence="14">
    <location>
        <position position="744"/>
    </location>
    <ligand>
        <name>Zn(2+)</name>
        <dbReference type="ChEBI" id="CHEBI:29105"/>
    </ligand>
</feature>
<dbReference type="Proteomes" id="UP000585614">
    <property type="component" value="Unassembled WGS sequence"/>
</dbReference>
<keyword evidence="4 12" id="KW-0678">Repressor</keyword>
<feature type="binding site" evidence="14">
    <location>
        <position position="665"/>
    </location>
    <ligand>
        <name>Zn(2+)</name>
        <dbReference type="ChEBI" id="CHEBI:29105"/>
    </ligand>
</feature>
<evidence type="ECO:0000256" key="8">
    <source>
        <dbReference type="ARBA" id="ARBA00022853"/>
    </source>
</evidence>
<dbReference type="InterPro" id="IPR000286">
    <property type="entry name" value="HDACs"/>
</dbReference>
<dbReference type="PANTHER" id="PTHR45364">
    <property type="entry name" value="HISTONE DEACETYLASE 9-RELATED"/>
    <property type="match status" value="1"/>
</dbReference>
<feature type="region of interest" description="Disordered" evidence="16">
    <location>
        <begin position="252"/>
        <end position="315"/>
    </location>
</feature>
<evidence type="ECO:0000256" key="13">
    <source>
        <dbReference type="PIRSR" id="PIRSR037911-1"/>
    </source>
</evidence>
<dbReference type="Gene3D" id="6.10.250.1550">
    <property type="match status" value="1"/>
</dbReference>
<dbReference type="GO" id="GO:0141221">
    <property type="term" value="F:histone deacetylase activity, hydrolytic mechanism"/>
    <property type="evidence" value="ECO:0007669"/>
    <property type="project" value="UniProtKB-EC"/>
</dbReference>
<protein>
    <recommendedName>
        <fullName evidence="3 12">Histone deacetylase</fullName>
        <ecNumber evidence="3 12">3.5.1.98</ecNumber>
    </recommendedName>
</protein>
<evidence type="ECO:0000259" key="18">
    <source>
        <dbReference type="Pfam" id="PF12203"/>
    </source>
</evidence>
<keyword evidence="10 12" id="KW-0804">Transcription</keyword>
<dbReference type="InterPro" id="IPR046949">
    <property type="entry name" value="HDAC4/5/7/9"/>
</dbReference>
<evidence type="ECO:0000256" key="14">
    <source>
        <dbReference type="PIRSR" id="PIRSR037911-2"/>
    </source>
</evidence>
<dbReference type="Pfam" id="PF12203">
    <property type="entry name" value="HDAC4_Gln"/>
    <property type="match status" value="1"/>
</dbReference>
<evidence type="ECO:0000313" key="19">
    <source>
        <dbReference type="EMBL" id="KAF6361537.1"/>
    </source>
</evidence>
<dbReference type="SUPFAM" id="SSF52768">
    <property type="entry name" value="Arginase/deacetylase"/>
    <property type="match status" value="1"/>
</dbReference>
<dbReference type="InterPro" id="IPR024643">
    <property type="entry name" value="Hist_deacetylase_Gln_rich_N"/>
</dbReference>
<dbReference type="AlphaFoldDB" id="A0A7J7YHM8"/>
<evidence type="ECO:0000256" key="9">
    <source>
        <dbReference type="ARBA" id="ARBA00023015"/>
    </source>
</evidence>
<dbReference type="InterPro" id="IPR023801">
    <property type="entry name" value="His_deacetylse_dom"/>
</dbReference>
<dbReference type="PRINTS" id="PR01270">
    <property type="entry name" value="HDASUPER"/>
</dbReference>
<feature type="binding site" evidence="14">
    <location>
        <position position="673"/>
    </location>
    <ligand>
        <name>Zn(2+)</name>
        <dbReference type="ChEBI" id="CHEBI:29105"/>
    </ligand>
</feature>
<feature type="compositionally biased region" description="Basic and acidic residues" evidence="16">
    <location>
        <begin position="133"/>
        <end position="163"/>
    </location>
</feature>
<keyword evidence="5 14" id="KW-0479">Metal-binding</keyword>
<feature type="compositionally biased region" description="Basic and acidic residues" evidence="16">
    <location>
        <begin position="514"/>
        <end position="529"/>
    </location>
</feature>
<dbReference type="InterPro" id="IPR023696">
    <property type="entry name" value="Ureohydrolase_dom_sf"/>
</dbReference>
<evidence type="ECO:0000256" key="2">
    <source>
        <dbReference type="ARBA" id="ARBA00007738"/>
    </source>
</evidence>
<feature type="domain" description="Histone deacetylase glutamine rich N-terminal" evidence="18">
    <location>
        <begin position="62"/>
        <end position="152"/>
    </location>
</feature>
<keyword evidence="9 12" id="KW-0805">Transcription regulation</keyword>
<reference evidence="19 20" key="1">
    <citation type="journal article" date="2020" name="Nature">
        <title>Six reference-quality genomes reveal evolution of bat adaptations.</title>
        <authorList>
            <person name="Jebb D."/>
            <person name="Huang Z."/>
            <person name="Pippel M."/>
            <person name="Hughes G.M."/>
            <person name="Lavrichenko K."/>
            <person name="Devanna P."/>
            <person name="Winkler S."/>
            <person name="Jermiin L.S."/>
            <person name="Skirmuntt E.C."/>
            <person name="Katzourakis A."/>
            <person name="Burkitt-Gray L."/>
            <person name="Ray D.A."/>
            <person name="Sullivan K.A.M."/>
            <person name="Roscito J.G."/>
            <person name="Kirilenko B.M."/>
            <person name="Davalos L.M."/>
            <person name="Corthals A.P."/>
            <person name="Power M.L."/>
            <person name="Jones G."/>
            <person name="Ransome R.D."/>
            <person name="Dechmann D.K.N."/>
            <person name="Locatelli A.G."/>
            <person name="Puechmaille S.J."/>
            <person name="Fedrigo O."/>
            <person name="Jarvis E.D."/>
            <person name="Hiller M."/>
            <person name="Vernes S.C."/>
            <person name="Myers E.W."/>
            <person name="Teeling E.C."/>
        </authorList>
    </citation>
    <scope>NUCLEOTIDE SEQUENCE [LARGE SCALE GENOMIC DNA]</scope>
    <source>
        <strain evidence="19">MRhiFer1</strain>
        <tissue evidence="19">Lung</tissue>
    </source>
</reference>
<evidence type="ECO:0000256" key="5">
    <source>
        <dbReference type="ARBA" id="ARBA00022723"/>
    </source>
</evidence>
<dbReference type="PIRSF" id="PIRSF037911">
    <property type="entry name" value="HDAC_II_euk"/>
    <property type="match status" value="1"/>
</dbReference>
<dbReference type="Pfam" id="PF00850">
    <property type="entry name" value="Hist_deacetyl"/>
    <property type="match status" value="1"/>
</dbReference>
<dbReference type="CDD" id="cd10006">
    <property type="entry name" value="HDAC4"/>
    <property type="match status" value="1"/>
</dbReference>
<feature type="region of interest" description="Disordered" evidence="16">
    <location>
        <begin position="204"/>
        <end position="224"/>
    </location>
</feature>